<evidence type="ECO:0000256" key="1">
    <source>
        <dbReference type="SAM" id="Phobius"/>
    </source>
</evidence>
<dbReference type="EMBL" id="DWWA01000037">
    <property type="protein sequence ID" value="HJC72641.1"/>
    <property type="molecule type" value="Genomic_DNA"/>
</dbReference>
<dbReference type="Pfam" id="PF23543">
    <property type="entry name" value="DUF6688_C"/>
    <property type="match status" value="1"/>
</dbReference>
<feature type="transmembrane region" description="Helical" evidence="1">
    <location>
        <begin position="49"/>
        <end position="68"/>
    </location>
</feature>
<reference evidence="4" key="2">
    <citation type="submission" date="2021-04" db="EMBL/GenBank/DDBJ databases">
        <authorList>
            <person name="Gilroy R."/>
        </authorList>
    </citation>
    <scope>NUCLEOTIDE SEQUENCE</scope>
    <source>
        <strain evidence="4">5933</strain>
    </source>
</reference>
<keyword evidence="1" id="KW-0812">Transmembrane</keyword>
<dbReference type="InterPro" id="IPR046510">
    <property type="entry name" value="DUF6688_N"/>
</dbReference>
<evidence type="ECO:0000259" key="2">
    <source>
        <dbReference type="Pfam" id="PF20394"/>
    </source>
</evidence>
<dbReference type="AlphaFoldDB" id="A0A9D2TKP4"/>
<gene>
    <name evidence="4" type="ORF">H9698_07595</name>
</gene>
<evidence type="ECO:0000313" key="4">
    <source>
        <dbReference type="EMBL" id="HJC72641.1"/>
    </source>
</evidence>
<feature type="transmembrane region" description="Helical" evidence="1">
    <location>
        <begin position="89"/>
        <end position="110"/>
    </location>
</feature>
<protein>
    <submittedName>
        <fullName evidence="4">Uncharacterized protein</fullName>
    </submittedName>
</protein>
<dbReference type="PROSITE" id="PS51257">
    <property type="entry name" value="PROKAR_LIPOPROTEIN"/>
    <property type="match status" value="1"/>
</dbReference>
<dbReference type="Proteomes" id="UP000823918">
    <property type="component" value="Unassembled WGS sequence"/>
</dbReference>
<comment type="caution">
    <text evidence="4">The sequence shown here is derived from an EMBL/GenBank/DDBJ whole genome shotgun (WGS) entry which is preliminary data.</text>
</comment>
<organism evidence="4 5">
    <name type="scientific">Candidatus Ruthenibacterium merdavium</name>
    <dbReference type="NCBI Taxonomy" id="2838752"/>
    <lineage>
        <taxon>Bacteria</taxon>
        <taxon>Bacillati</taxon>
        <taxon>Bacillota</taxon>
        <taxon>Clostridia</taxon>
        <taxon>Eubacteriales</taxon>
        <taxon>Oscillospiraceae</taxon>
        <taxon>Ruthenibacterium</taxon>
    </lineage>
</organism>
<keyword evidence="1" id="KW-0472">Membrane</keyword>
<feature type="domain" description="DUF6688" evidence="2">
    <location>
        <begin position="55"/>
        <end position="298"/>
    </location>
</feature>
<dbReference type="Pfam" id="PF20394">
    <property type="entry name" value="DUF6688"/>
    <property type="match status" value="1"/>
</dbReference>
<sequence length="422" mass="48426">MKESKWRSFCKKHWFLAQCLLSLGIGGVIGACFFWYAGAPPSVWDTLGVFALVTLFCAAFLIYPLVLTGDQILLFIRQLQGKSKKRSSLFYDLWTLFLGIFYEIIYLEIVKEVVFTADWTEQLSNYEMHAPLFTGSYLSAGVLLFVFLAGFSVLRVVSVNRMPPLVTVLCMSAVYLGVLFTLVWTVQILESVMDIYLLLPAVNVVCIAMRTVLAKVREFEPDEMRKSKIDEVPFLCRLNRFLTESKRWPYMAFLLMLPLLGVTVLILVLFGQAPNSLIRAFTETSDWNLSRQIAPQNLYYDEHYLCTVAAGGHEKLVKPLRKGVRHGHPVIVNRQLLVANAFEQILEEKVPRIHRAVRSAYDRYGFPLARLIRSKWTADVVWVLMKPLEWLFLAVIYLCDVHPEDRIAVQYTGKHVKEFSIC</sequence>
<feature type="domain" description="DUF6688" evidence="3">
    <location>
        <begin position="301"/>
        <end position="412"/>
    </location>
</feature>
<feature type="transmembrane region" description="Helical" evidence="1">
    <location>
        <begin position="14"/>
        <end position="37"/>
    </location>
</feature>
<feature type="transmembrane region" description="Helical" evidence="1">
    <location>
        <begin position="130"/>
        <end position="154"/>
    </location>
</feature>
<evidence type="ECO:0000259" key="3">
    <source>
        <dbReference type="Pfam" id="PF23543"/>
    </source>
</evidence>
<proteinExistence type="predicted"/>
<name>A0A9D2TKP4_9FIRM</name>
<feature type="transmembrane region" description="Helical" evidence="1">
    <location>
        <begin position="195"/>
        <end position="216"/>
    </location>
</feature>
<evidence type="ECO:0000313" key="5">
    <source>
        <dbReference type="Proteomes" id="UP000823918"/>
    </source>
</evidence>
<feature type="transmembrane region" description="Helical" evidence="1">
    <location>
        <begin position="166"/>
        <end position="189"/>
    </location>
</feature>
<feature type="transmembrane region" description="Helical" evidence="1">
    <location>
        <begin position="250"/>
        <end position="270"/>
    </location>
</feature>
<reference evidence="4" key="1">
    <citation type="journal article" date="2021" name="PeerJ">
        <title>Extensive microbial diversity within the chicken gut microbiome revealed by metagenomics and culture.</title>
        <authorList>
            <person name="Gilroy R."/>
            <person name="Ravi A."/>
            <person name="Getino M."/>
            <person name="Pursley I."/>
            <person name="Horton D.L."/>
            <person name="Alikhan N.F."/>
            <person name="Baker D."/>
            <person name="Gharbi K."/>
            <person name="Hall N."/>
            <person name="Watson M."/>
            <person name="Adriaenssens E.M."/>
            <person name="Foster-Nyarko E."/>
            <person name="Jarju S."/>
            <person name="Secka A."/>
            <person name="Antonio M."/>
            <person name="Oren A."/>
            <person name="Chaudhuri R.R."/>
            <person name="La Ragione R."/>
            <person name="Hildebrand F."/>
            <person name="Pallen M.J."/>
        </authorList>
    </citation>
    <scope>NUCLEOTIDE SEQUENCE</scope>
    <source>
        <strain evidence="4">5933</strain>
    </source>
</reference>
<keyword evidence="1" id="KW-1133">Transmembrane helix</keyword>
<accession>A0A9D2TKP4</accession>
<dbReference type="InterPro" id="IPR056491">
    <property type="entry name" value="DUF6688_C"/>
</dbReference>